<dbReference type="Gene3D" id="2.170.270.10">
    <property type="entry name" value="SET domain"/>
    <property type="match status" value="1"/>
</dbReference>
<dbReference type="GO" id="GO:0046974">
    <property type="term" value="F:histone H3K9 methyltransferase activity"/>
    <property type="evidence" value="ECO:0007669"/>
    <property type="project" value="InterPro"/>
</dbReference>
<evidence type="ECO:0000313" key="3">
    <source>
        <dbReference type="Ensembl" id="ENSNVIP00000031495.1"/>
    </source>
</evidence>
<reference evidence="3" key="1">
    <citation type="submission" date="2025-08" db="UniProtKB">
        <authorList>
            <consortium name="Ensembl"/>
        </authorList>
    </citation>
    <scope>IDENTIFICATION</scope>
</reference>
<keyword evidence="4" id="KW-1185">Reference proteome</keyword>
<dbReference type="Pfam" id="PF21549">
    <property type="entry name" value="PRDM2_PR"/>
    <property type="match status" value="1"/>
</dbReference>
<evidence type="ECO:0000313" key="4">
    <source>
        <dbReference type="Proteomes" id="UP000694425"/>
    </source>
</evidence>
<dbReference type="AlphaFoldDB" id="A0A8C7EXS7"/>
<feature type="region of interest" description="Disordered" evidence="1">
    <location>
        <begin position="36"/>
        <end position="96"/>
    </location>
</feature>
<reference evidence="3" key="2">
    <citation type="submission" date="2025-09" db="UniProtKB">
        <authorList>
            <consortium name="Ensembl"/>
        </authorList>
    </citation>
    <scope>IDENTIFICATION</scope>
</reference>
<dbReference type="Ensembl" id="ENSNVIT00000036474.1">
    <property type="protein sequence ID" value="ENSNVIP00000031495.1"/>
    <property type="gene ID" value="ENSNVIG00000024206.1"/>
</dbReference>
<dbReference type="InterPro" id="IPR001214">
    <property type="entry name" value="SET_dom"/>
</dbReference>
<dbReference type="GeneTree" id="ENSGT00940000160951"/>
<protein>
    <recommendedName>
        <fullName evidence="2">SET domain-containing protein</fullName>
    </recommendedName>
</protein>
<name>A0A8C7EXS7_NEOVI</name>
<proteinExistence type="predicted"/>
<sequence length="331" mass="35269">MSPGWGVAVGALRPHPAPCPRWSLRVTHGGGRAAELDAALSPSGDGDIVNNMHEPDPDLLAGESAEYETEDSVVSPIPMGPPSPFPTSEDFTPKEGSPYEAPVYIPEDIPIPPDFELRESSIPGAGLGIWAKKRMEIGARFGPYMGAPRATWKEADFGWEHMLADAEVSSQEGCIQKVSEDLSTEKLCADAGQAGSGSWLKYIRVACSCDDQNLTMCQINEQIYYKVIKDIEPGDELLVHVKEGAYSLGTVPSSLDGKPPARQELEASRRIAPRDAPGPPPNLSAKASFSPVFGLHEPHAAFQTALRTACGSGCPVAPYLCGGRPPGGFFS</sequence>
<dbReference type="InterPro" id="IPR046341">
    <property type="entry name" value="SET_dom_sf"/>
</dbReference>
<organism evidence="3 4">
    <name type="scientific">Neovison vison</name>
    <name type="common">American mink</name>
    <name type="synonym">Mustela vison</name>
    <dbReference type="NCBI Taxonomy" id="452646"/>
    <lineage>
        <taxon>Eukaryota</taxon>
        <taxon>Metazoa</taxon>
        <taxon>Chordata</taxon>
        <taxon>Craniata</taxon>
        <taxon>Vertebrata</taxon>
        <taxon>Euteleostomi</taxon>
        <taxon>Mammalia</taxon>
        <taxon>Eutheria</taxon>
        <taxon>Laurasiatheria</taxon>
        <taxon>Carnivora</taxon>
        <taxon>Caniformia</taxon>
        <taxon>Musteloidea</taxon>
        <taxon>Mustelidae</taxon>
        <taxon>Mustelinae</taxon>
        <taxon>Neogale</taxon>
    </lineage>
</organism>
<evidence type="ECO:0000259" key="2">
    <source>
        <dbReference type="PROSITE" id="PS50280"/>
    </source>
</evidence>
<dbReference type="InterPro" id="IPR044410">
    <property type="entry name" value="PRDM16_PR-SET"/>
</dbReference>
<dbReference type="CDD" id="cd19213">
    <property type="entry name" value="PR-SET_PRDM16"/>
    <property type="match status" value="1"/>
</dbReference>
<feature type="region of interest" description="Disordered" evidence="1">
    <location>
        <begin position="1"/>
        <end position="20"/>
    </location>
</feature>
<dbReference type="Proteomes" id="UP000694425">
    <property type="component" value="Unplaced"/>
</dbReference>
<dbReference type="PROSITE" id="PS50280">
    <property type="entry name" value="SET"/>
    <property type="match status" value="1"/>
</dbReference>
<evidence type="ECO:0000256" key="1">
    <source>
        <dbReference type="SAM" id="MobiDB-lite"/>
    </source>
</evidence>
<feature type="domain" description="SET" evidence="2">
    <location>
        <begin position="113"/>
        <end position="242"/>
    </location>
</feature>
<dbReference type="SUPFAM" id="SSF82199">
    <property type="entry name" value="SET domain"/>
    <property type="match status" value="1"/>
</dbReference>
<accession>A0A8C7EXS7</accession>